<feature type="signal peptide" evidence="1">
    <location>
        <begin position="1"/>
        <end position="16"/>
    </location>
</feature>
<evidence type="ECO:0000313" key="3">
    <source>
        <dbReference type="EMBL" id="VDM83681.1"/>
    </source>
</evidence>
<keyword evidence="1" id="KW-0732">Signal</keyword>
<reference evidence="3 4" key="1">
    <citation type="submission" date="2018-11" db="EMBL/GenBank/DDBJ databases">
        <authorList>
            <consortium name="Pathogen Informatics"/>
        </authorList>
    </citation>
    <scope>NUCLEOTIDE SEQUENCE [LARGE SCALE GENOMIC DNA]</scope>
</reference>
<dbReference type="SUPFAM" id="SSF50891">
    <property type="entry name" value="Cyclophilin-like"/>
    <property type="match status" value="1"/>
</dbReference>
<dbReference type="Gene3D" id="2.40.100.10">
    <property type="entry name" value="Cyclophilin-like"/>
    <property type="match status" value="2"/>
</dbReference>
<name>A0A3P7JDI0_STRVU</name>
<dbReference type="Pfam" id="PF00160">
    <property type="entry name" value="Pro_isomerase"/>
    <property type="match status" value="1"/>
</dbReference>
<dbReference type="GO" id="GO:0006457">
    <property type="term" value="P:protein folding"/>
    <property type="evidence" value="ECO:0007669"/>
    <property type="project" value="TreeGrafter"/>
</dbReference>
<dbReference type="PANTHER" id="PTHR11071">
    <property type="entry name" value="PEPTIDYL-PROLYL CIS-TRANS ISOMERASE"/>
    <property type="match status" value="1"/>
</dbReference>
<evidence type="ECO:0000313" key="4">
    <source>
        <dbReference type="Proteomes" id="UP000270094"/>
    </source>
</evidence>
<dbReference type="InterPro" id="IPR029000">
    <property type="entry name" value="Cyclophilin-like_dom_sf"/>
</dbReference>
<accession>A0A3P7JDI0</accession>
<dbReference type="GO" id="GO:0003755">
    <property type="term" value="F:peptidyl-prolyl cis-trans isomerase activity"/>
    <property type="evidence" value="ECO:0007669"/>
    <property type="project" value="InterPro"/>
</dbReference>
<gene>
    <name evidence="3" type="ORF">SVUK_LOCUS18679</name>
</gene>
<dbReference type="EMBL" id="UYYB01124565">
    <property type="protein sequence ID" value="VDM83681.1"/>
    <property type="molecule type" value="Genomic_DNA"/>
</dbReference>
<keyword evidence="4" id="KW-1185">Reference proteome</keyword>
<dbReference type="PANTHER" id="PTHR11071:SF561">
    <property type="entry name" value="PEPTIDYL-PROLYL CIS-TRANS ISOMERASE D-RELATED"/>
    <property type="match status" value="1"/>
</dbReference>
<feature type="non-terminal residue" evidence="3">
    <location>
        <position position="111"/>
    </location>
</feature>
<sequence>MNQLLLLFIGFSAVFAADTTKKAKGPKVTDKVWFDIESDGRRLGRIVIGLFGKTVPKTAENFIQLAKKPKMYHLRLAYGIAASSSIYGEKFPDENFKLKHYGAGWVSMANA</sequence>
<protein>
    <recommendedName>
        <fullName evidence="2">PPIase cyclophilin-type domain-containing protein</fullName>
    </recommendedName>
</protein>
<dbReference type="OrthoDB" id="193499at2759"/>
<dbReference type="GO" id="GO:0016018">
    <property type="term" value="F:cyclosporin A binding"/>
    <property type="evidence" value="ECO:0007669"/>
    <property type="project" value="TreeGrafter"/>
</dbReference>
<feature type="domain" description="PPIase cyclophilin-type" evidence="2">
    <location>
        <begin position="33"/>
        <end position="111"/>
    </location>
</feature>
<evidence type="ECO:0000259" key="2">
    <source>
        <dbReference type="PROSITE" id="PS50072"/>
    </source>
</evidence>
<feature type="chain" id="PRO_5017959612" description="PPIase cyclophilin-type domain-containing protein" evidence="1">
    <location>
        <begin position="17"/>
        <end position="111"/>
    </location>
</feature>
<dbReference type="Proteomes" id="UP000270094">
    <property type="component" value="Unassembled WGS sequence"/>
</dbReference>
<evidence type="ECO:0000256" key="1">
    <source>
        <dbReference type="SAM" id="SignalP"/>
    </source>
</evidence>
<dbReference type="InterPro" id="IPR002130">
    <property type="entry name" value="Cyclophilin-type_PPIase_dom"/>
</dbReference>
<organism evidence="3 4">
    <name type="scientific">Strongylus vulgaris</name>
    <name type="common">Blood worm</name>
    <dbReference type="NCBI Taxonomy" id="40348"/>
    <lineage>
        <taxon>Eukaryota</taxon>
        <taxon>Metazoa</taxon>
        <taxon>Ecdysozoa</taxon>
        <taxon>Nematoda</taxon>
        <taxon>Chromadorea</taxon>
        <taxon>Rhabditida</taxon>
        <taxon>Rhabditina</taxon>
        <taxon>Rhabditomorpha</taxon>
        <taxon>Strongyloidea</taxon>
        <taxon>Strongylidae</taxon>
        <taxon>Strongylus</taxon>
    </lineage>
</organism>
<proteinExistence type="predicted"/>
<dbReference type="PROSITE" id="PS50072">
    <property type="entry name" value="CSA_PPIASE_2"/>
    <property type="match status" value="1"/>
</dbReference>
<dbReference type="AlphaFoldDB" id="A0A3P7JDI0"/>
<dbReference type="GO" id="GO:0005737">
    <property type="term" value="C:cytoplasm"/>
    <property type="evidence" value="ECO:0007669"/>
    <property type="project" value="TreeGrafter"/>
</dbReference>